<dbReference type="InterPro" id="IPR036388">
    <property type="entry name" value="WH-like_DNA-bd_sf"/>
</dbReference>
<evidence type="ECO:0000256" key="7">
    <source>
        <dbReference type="SAM" id="MobiDB-lite"/>
    </source>
</evidence>
<dbReference type="PROSITE" id="PS50061">
    <property type="entry name" value="ETS_DOMAIN_3"/>
    <property type="match status" value="1"/>
</dbReference>
<dbReference type="PROSITE" id="PS00345">
    <property type="entry name" value="ETS_DOMAIN_1"/>
    <property type="match status" value="1"/>
</dbReference>
<reference evidence="10" key="1">
    <citation type="submission" date="2018-12" db="EMBL/GenBank/DDBJ databases">
        <authorList>
            <person name="Yazar S."/>
        </authorList>
    </citation>
    <scope>NUCLEOTIDE SEQUENCE [LARGE SCALE GENOMIC DNA]</scope>
</reference>
<dbReference type="PANTHER" id="PTHR11849:SF181">
    <property type="entry name" value="ETS TRANSLOCATION VARIANT 4"/>
    <property type="match status" value="1"/>
</dbReference>
<dbReference type="GO" id="GO:0000981">
    <property type="term" value="F:DNA-binding transcription factor activity, RNA polymerase II-specific"/>
    <property type="evidence" value="ECO:0007669"/>
    <property type="project" value="TreeGrafter"/>
</dbReference>
<evidence type="ECO:0000313" key="10">
    <source>
        <dbReference type="Proteomes" id="UP000314987"/>
    </source>
</evidence>
<feature type="region of interest" description="Disordered" evidence="7">
    <location>
        <begin position="390"/>
        <end position="430"/>
    </location>
</feature>
<dbReference type="InterPro" id="IPR000418">
    <property type="entry name" value="Ets_dom"/>
</dbReference>
<organism evidence="9 10">
    <name type="scientific">Vombatus ursinus</name>
    <name type="common">Common wombat</name>
    <dbReference type="NCBI Taxonomy" id="29139"/>
    <lineage>
        <taxon>Eukaryota</taxon>
        <taxon>Metazoa</taxon>
        <taxon>Chordata</taxon>
        <taxon>Craniata</taxon>
        <taxon>Vertebrata</taxon>
        <taxon>Euteleostomi</taxon>
        <taxon>Mammalia</taxon>
        <taxon>Metatheria</taxon>
        <taxon>Diprotodontia</taxon>
        <taxon>Vombatidae</taxon>
        <taxon>Vombatus</taxon>
    </lineage>
</organism>
<feature type="region of interest" description="Disordered" evidence="7">
    <location>
        <begin position="136"/>
        <end position="158"/>
    </location>
</feature>
<dbReference type="SUPFAM" id="SSF46785">
    <property type="entry name" value="Winged helix' DNA-binding domain"/>
    <property type="match status" value="1"/>
</dbReference>
<evidence type="ECO:0000313" key="9">
    <source>
        <dbReference type="Ensembl" id="ENSVURP00010028066.1"/>
    </source>
</evidence>
<gene>
    <name evidence="9" type="primary">ETV4</name>
</gene>
<evidence type="ECO:0000256" key="5">
    <source>
        <dbReference type="ARBA" id="ARBA00023242"/>
    </source>
</evidence>
<keyword evidence="5 6" id="KW-0539">Nucleus</keyword>
<evidence type="ECO:0000259" key="8">
    <source>
        <dbReference type="PROSITE" id="PS50061"/>
    </source>
</evidence>
<keyword evidence="4 6" id="KW-0238">DNA-binding</keyword>
<name>A0A4X2M281_VOMUR</name>
<dbReference type="Pfam" id="PF04621">
    <property type="entry name" value="ETS_PEA3_N"/>
    <property type="match status" value="1"/>
</dbReference>
<dbReference type="InterPro" id="IPR036390">
    <property type="entry name" value="WH_DNA-bd_sf"/>
</dbReference>
<dbReference type="SMART" id="SM00413">
    <property type="entry name" value="ETS"/>
    <property type="match status" value="1"/>
</dbReference>
<evidence type="ECO:0000256" key="1">
    <source>
        <dbReference type="ARBA" id="ARBA00004123"/>
    </source>
</evidence>
<dbReference type="Proteomes" id="UP000314987">
    <property type="component" value="Unassembled WGS sequence"/>
</dbReference>
<feature type="region of interest" description="Disordered" evidence="7">
    <location>
        <begin position="91"/>
        <end position="114"/>
    </location>
</feature>
<protein>
    <submittedName>
        <fullName evidence="9">ETS variant transcription factor 4</fullName>
    </submittedName>
</protein>
<accession>A0A4X2M281</accession>
<dbReference type="InterPro" id="IPR006715">
    <property type="entry name" value="ETS_PEA3_N"/>
</dbReference>
<keyword evidence="3" id="KW-0597">Phosphoprotein</keyword>
<evidence type="ECO:0000256" key="4">
    <source>
        <dbReference type="ARBA" id="ARBA00023125"/>
    </source>
</evidence>
<sequence>MERRMKGGYVDQQVPYTFSSKSPGNGSLSRALMVTQGKLMDPGSLPPPESEDLFQDLSQFQETWLTEAQVPDSDEQFVPDFHSENLAFHSPTTKIKKEPQSPRTDPTLSCSRKPPLSYHHGEQCLYTSSIFQQPPELCHSLPSSQGGGREPPAASYQPQLSEPCLPYPQQNFKREYHDPLYEQAGGGWGSSSSGGHRYPGAGVVIKQEQTDFAYDSDVPGCQSMYLHADGFPGPSPGDGTMGYAFEKSLRPFPEDVCVVPEKFEGDIKQEGLGAFREGPPYQRRGSLQLWQFLVALLDDPTNAHFIAWTGRGMEFKLIEPEEVARLWGIQKNRPAMNYDKLSRSLRYYYEKGIMQKVAGERYVYKFVCEPEALFSLAFPDNQRPTLKSEFDRPVSEEDTVPLSHLDDSPAYLPELGGPVQPYGPKGGYSY</sequence>
<keyword evidence="10" id="KW-1185">Reference proteome</keyword>
<dbReference type="Pfam" id="PF00178">
    <property type="entry name" value="Ets"/>
    <property type="match status" value="1"/>
</dbReference>
<dbReference type="GeneTree" id="ENSGT00940000158142"/>
<feature type="compositionally biased region" description="Polar residues" evidence="7">
    <location>
        <begin position="101"/>
        <end position="110"/>
    </location>
</feature>
<feature type="compositionally biased region" description="Polar residues" evidence="7">
    <location>
        <begin position="14"/>
        <end position="28"/>
    </location>
</feature>
<dbReference type="GO" id="GO:0043565">
    <property type="term" value="F:sequence-specific DNA binding"/>
    <property type="evidence" value="ECO:0007669"/>
    <property type="project" value="InterPro"/>
</dbReference>
<proteinExistence type="inferred from homology"/>
<evidence type="ECO:0000256" key="3">
    <source>
        <dbReference type="ARBA" id="ARBA00022553"/>
    </source>
</evidence>
<dbReference type="PROSITE" id="PS00346">
    <property type="entry name" value="ETS_DOMAIN_2"/>
    <property type="match status" value="1"/>
</dbReference>
<dbReference type="GO" id="GO:0045893">
    <property type="term" value="P:positive regulation of DNA-templated transcription"/>
    <property type="evidence" value="ECO:0007669"/>
    <property type="project" value="UniProtKB-ARBA"/>
</dbReference>
<dbReference type="InterPro" id="IPR046328">
    <property type="entry name" value="ETS_fam"/>
</dbReference>
<evidence type="ECO:0000256" key="6">
    <source>
        <dbReference type="RuleBase" id="RU004019"/>
    </source>
</evidence>
<dbReference type="Gene3D" id="1.10.10.10">
    <property type="entry name" value="Winged helix-like DNA-binding domain superfamily/Winged helix DNA-binding domain"/>
    <property type="match status" value="1"/>
</dbReference>
<reference evidence="9" key="2">
    <citation type="submission" date="2025-08" db="UniProtKB">
        <authorList>
            <consortium name="Ensembl"/>
        </authorList>
    </citation>
    <scope>IDENTIFICATION</scope>
</reference>
<dbReference type="Ensembl" id="ENSVURT00010031978.1">
    <property type="protein sequence ID" value="ENSVURP00010028066.1"/>
    <property type="gene ID" value="ENSVURG00010021487.1"/>
</dbReference>
<dbReference type="FunFam" id="1.10.10.10:FF:000121">
    <property type="entry name" value="ETS translocation variant 5"/>
    <property type="match status" value="1"/>
</dbReference>
<dbReference type="PRINTS" id="PR00454">
    <property type="entry name" value="ETSDOMAIN"/>
</dbReference>
<reference evidence="9" key="3">
    <citation type="submission" date="2025-09" db="UniProtKB">
        <authorList>
            <consortium name="Ensembl"/>
        </authorList>
    </citation>
    <scope>IDENTIFICATION</scope>
</reference>
<dbReference type="GO" id="GO:0030154">
    <property type="term" value="P:cell differentiation"/>
    <property type="evidence" value="ECO:0007669"/>
    <property type="project" value="TreeGrafter"/>
</dbReference>
<dbReference type="PANTHER" id="PTHR11849">
    <property type="entry name" value="ETS"/>
    <property type="match status" value="1"/>
</dbReference>
<dbReference type="AlphaFoldDB" id="A0A4X2M281"/>
<comment type="subcellular location">
    <subcellularLocation>
        <location evidence="1 6">Nucleus</location>
    </subcellularLocation>
</comment>
<comment type="similarity">
    <text evidence="2 6">Belongs to the ETS family.</text>
</comment>
<evidence type="ECO:0000256" key="2">
    <source>
        <dbReference type="ARBA" id="ARBA00005562"/>
    </source>
</evidence>
<feature type="region of interest" description="Disordered" evidence="7">
    <location>
        <begin position="1"/>
        <end position="30"/>
    </location>
</feature>
<feature type="domain" description="ETS" evidence="8">
    <location>
        <begin position="287"/>
        <end position="367"/>
    </location>
</feature>
<dbReference type="GO" id="GO:0005634">
    <property type="term" value="C:nucleus"/>
    <property type="evidence" value="ECO:0007669"/>
    <property type="project" value="UniProtKB-SubCell"/>
</dbReference>